<dbReference type="AlphaFoldDB" id="A0A450SFH7"/>
<gene>
    <name evidence="1" type="ORF">BECKDK2373C_GA0170839_103226</name>
</gene>
<proteinExistence type="predicted"/>
<organism evidence="1">
    <name type="scientific">Candidatus Kentrum sp. DK</name>
    <dbReference type="NCBI Taxonomy" id="2126562"/>
    <lineage>
        <taxon>Bacteria</taxon>
        <taxon>Pseudomonadati</taxon>
        <taxon>Pseudomonadota</taxon>
        <taxon>Gammaproteobacteria</taxon>
        <taxon>Candidatus Kentrum</taxon>
    </lineage>
</organism>
<accession>A0A450SFH7</accession>
<reference evidence="1" key="1">
    <citation type="submission" date="2019-02" db="EMBL/GenBank/DDBJ databases">
        <authorList>
            <person name="Gruber-Vodicka R. H."/>
            <person name="Seah K. B. B."/>
        </authorList>
    </citation>
    <scope>NUCLEOTIDE SEQUENCE</scope>
    <source>
        <strain evidence="1">BECK_DK161</strain>
    </source>
</reference>
<evidence type="ECO:0000313" key="1">
    <source>
        <dbReference type="EMBL" id="VFJ51610.1"/>
    </source>
</evidence>
<sequence>MSDTPPVIPAWMPKSRARDGKRQAGAEDYNLTDWAWREIGYFWLLLCAAKALDYGVLYMQLSELDRKLAKILEPLVEMKARVRVAPFANTLCLGFHYFLAHGSSPIPIGRIDFDNWNKAGLENELLKFNNLFAFYSTKNKAASFENKVKDLGLSGKANSEAVTRYRQRYAFLPRSCKEAESLARGTGGFLTSDLLENANAIGLSSYVFTDIFAQAKVLIENTVSEQTMAPTMCYLEREWPLKNEDTRKPLPIFIYGAPSVSYMLKAREEYIKLFVDDQCQHTMPDEYETHIIWYTPPELSEYSADIRNSLRRYHTTLFSAAGTESAHLFEATSVSCNEVLGAKHPSFVAKVFSDPKSFQACLRDHHSPP</sequence>
<dbReference type="EMBL" id="CAADEY010000032">
    <property type="protein sequence ID" value="VFJ51610.1"/>
    <property type="molecule type" value="Genomic_DNA"/>
</dbReference>
<name>A0A450SFH7_9GAMM</name>
<protein>
    <submittedName>
        <fullName evidence="1">Uncharacterized protein</fullName>
    </submittedName>
</protein>